<name>A0A328PD79_9EURY</name>
<sequence length="292" mass="32902">MRRAIITLILLVFFLSSVSAVNLLVSPTRFEIKNTTHFSGKVTVENFGNETIDVTVDKKRILKDKTHLLLVDGGASDWIKIKETKFTLRPKEHKDVHFEVNVPSNYNYRDSVGALVIRATPKSTPQAKGGGTQFVIMQGAEVIVPIVIGLPGPIKESLKLEKFKVPLIIITPLPGEFRYTLKNTGNTYQNFTGTITLKGWFTNAKINSKGGVYPGDEYTDVVTWRPGLWDLGIYHADAKIEYGIYNPQRPLETTSQVIVIPGWLIVLIILLIVWRFLKGKKMPIKIKIEREQ</sequence>
<evidence type="ECO:0000313" key="3">
    <source>
        <dbReference type="Proteomes" id="UP000249782"/>
    </source>
</evidence>
<gene>
    <name evidence="2" type="ORF">DPC56_04765</name>
</gene>
<dbReference type="Gene3D" id="2.60.40.10">
    <property type="entry name" value="Immunoglobulins"/>
    <property type="match status" value="1"/>
</dbReference>
<organism evidence="2 3">
    <name type="scientific">Methanothermobacter tenebrarum</name>
    <dbReference type="NCBI Taxonomy" id="680118"/>
    <lineage>
        <taxon>Archaea</taxon>
        <taxon>Methanobacteriati</taxon>
        <taxon>Methanobacteriota</taxon>
        <taxon>Methanomada group</taxon>
        <taxon>Methanobacteria</taxon>
        <taxon>Methanobacteriales</taxon>
        <taxon>Methanobacteriaceae</taxon>
        <taxon>Methanothermobacter</taxon>
    </lineage>
</organism>
<keyword evidence="1" id="KW-0812">Transmembrane</keyword>
<evidence type="ECO:0000256" key="1">
    <source>
        <dbReference type="SAM" id="Phobius"/>
    </source>
</evidence>
<feature type="transmembrane region" description="Helical" evidence="1">
    <location>
        <begin position="257"/>
        <end position="277"/>
    </location>
</feature>
<keyword evidence="3" id="KW-1185">Reference proteome</keyword>
<dbReference type="InterPro" id="IPR013783">
    <property type="entry name" value="Ig-like_fold"/>
</dbReference>
<protein>
    <submittedName>
        <fullName evidence="2">Uncharacterized protein</fullName>
    </submittedName>
</protein>
<dbReference type="AlphaFoldDB" id="A0A328PD79"/>
<keyword evidence="1" id="KW-0472">Membrane</keyword>
<dbReference type="RefSeq" id="WP_112093921.1">
    <property type="nucleotide sequence ID" value="NZ_QLOE01000004.1"/>
</dbReference>
<dbReference type="OrthoDB" id="82301at2157"/>
<reference evidence="2 3" key="1">
    <citation type="submission" date="2018-06" db="EMBL/GenBank/DDBJ databases">
        <title>Draft genome sequence of hyperthermophilic methanogen Methanothermobacter tenebrarum sp. MCM-B 1447.</title>
        <authorList>
            <person name="Pore S.D."/>
            <person name="Dagar S."/>
            <person name="Dhakephalkar P.K."/>
        </authorList>
    </citation>
    <scope>NUCLEOTIDE SEQUENCE [LARGE SCALE GENOMIC DNA]</scope>
    <source>
        <strain evidence="2 3">MCM B 1447</strain>
    </source>
</reference>
<comment type="caution">
    <text evidence="2">The sequence shown here is derived from an EMBL/GenBank/DDBJ whole genome shotgun (WGS) entry which is preliminary data.</text>
</comment>
<proteinExistence type="predicted"/>
<dbReference type="Proteomes" id="UP000249782">
    <property type="component" value="Unassembled WGS sequence"/>
</dbReference>
<dbReference type="EMBL" id="QLOE01000004">
    <property type="protein sequence ID" value="RAO79233.1"/>
    <property type="molecule type" value="Genomic_DNA"/>
</dbReference>
<evidence type="ECO:0000313" key="2">
    <source>
        <dbReference type="EMBL" id="RAO79233.1"/>
    </source>
</evidence>
<keyword evidence="1" id="KW-1133">Transmembrane helix</keyword>
<accession>A0A328PD79</accession>